<protein>
    <recommendedName>
        <fullName evidence="7">sphingosine kinase</fullName>
        <ecNumber evidence="7">2.7.1.91</ecNumber>
    </recommendedName>
</protein>
<dbReference type="Pfam" id="PF19279">
    <property type="entry name" value="YegS_C"/>
    <property type="match status" value="1"/>
</dbReference>
<dbReference type="Pfam" id="PF00781">
    <property type="entry name" value="DAGK_cat"/>
    <property type="match status" value="1"/>
</dbReference>
<evidence type="ECO:0000256" key="2">
    <source>
        <dbReference type="ARBA" id="ARBA00022679"/>
    </source>
</evidence>
<evidence type="ECO:0000256" key="6">
    <source>
        <dbReference type="ARBA" id="ARBA00023136"/>
    </source>
</evidence>
<evidence type="ECO:0000256" key="1">
    <source>
        <dbReference type="ARBA" id="ARBA00004308"/>
    </source>
</evidence>
<dbReference type="AlphaFoldDB" id="A0A6J3K203"/>
<keyword evidence="6" id="KW-0472">Membrane</keyword>
<dbReference type="FunFam" id="3.40.50.10330:FF:000005">
    <property type="entry name" value="Sphingosine kinase 2"/>
    <property type="match status" value="1"/>
</dbReference>
<dbReference type="PANTHER" id="PTHR12358">
    <property type="entry name" value="SPHINGOSINE KINASE"/>
    <property type="match status" value="1"/>
</dbReference>
<dbReference type="InterPro" id="IPR016064">
    <property type="entry name" value="NAD/diacylglycerol_kinase_sf"/>
</dbReference>
<dbReference type="InterPro" id="IPR045540">
    <property type="entry name" value="YegS/DAGK_C"/>
</dbReference>
<dbReference type="InterPro" id="IPR017438">
    <property type="entry name" value="ATP-NAD_kinase_N"/>
</dbReference>
<evidence type="ECO:0000256" key="4">
    <source>
        <dbReference type="ARBA" id="ARBA00022777"/>
    </source>
</evidence>
<dbReference type="CTD" id="326219"/>
<dbReference type="Gene3D" id="2.60.200.40">
    <property type="match status" value="1"/>
</dbReference>
<accession>A0A6J3K203</accession>
<evidence type="ECO:0000256" key="5">
    <source>
        <dbReference type="ARBA" id="ARBA00022840"/>
    </source>
</evidence>
<dbReference type="Gene3D" id="3.40.50.10330">
    <property type="entry name" value="Probable inorganic polyphosphate/atp-NAD kinase, domain 1"/>
    <property type="match status" value="1"/>
</dbReference>
<keyword evidence="5" id="KW-0067">ATP-binding</keyword>
<proteinExistence type="predicted"/>
<dbReference type="GO" id="GO:0008481">
    <property type="term" value="F:sphingosine kinase activity"/>
    <property type="evidence" value="ECO:0007669"/>
    <property type="project" value="UniProtKB-EC"/>
</dbReference>
<gene>
    <name evidence="10" type="primary">LOC117231823</name>
</gene>
<dbReference type="RefSeq" id="XP_033346545.1">
    <property type="nucleotide sequence ID" value="XM_033490654.1"/>
</dbReference>
<dbReference type="KEGG" id="bvk:117231823"/>
<feature type="domain" description="DAGKc" evidence="8">
    <location>
        <begin position="189"/>
        <end position="335"/>
    </location>
</feature>
<dbReference type="InterPro" id="IPR001206">
    <property type="entry name" value="Diacylglycerol_kinase_cat_dom"/>
</dbReference>
<dbReference type="GO" id="GO:0042981">
    <property type="term" value="P:regulation of apoptotic process"/>
    <property type="evidence" value="ECO:0007669"/>
    <property type="project" value="UniProtKB-ARBA"/>
</dbReference>
<evidence type="ECO:0000313" key="9">
    <source>
        <dbReference type="Proteomes" id="UP000504631"/>
    </source>
</evidence>
<evidence type="ECO:0000256" key="7">
    <source>
        <dbReference type="ARBA" id="ARBA00044037"/>
    </source>
</evidence>
<dbReference type="GeneID" id="117231823"/>
<evidence type="ECO:0000256" key="3">
    <source>
        <dbReference type="ARBA" id="ARBA00022741"/>
    </source>
</evidence>
<evidence type="ECO:0000313" key="10">
    <source>
        <dbReference type="RefSeq" id="XP_033346545.1"/>
    </source>
</evidence>
<dbReference type="GO" id="GO:0005737">
    <property type="term" value="C:cytoplasm"/>
    <property type="evidence" value="ECO:0007669"/>
    <property type="project" value="TreeGrafter"/>
</dbReference>
<dbReference type="InterPro" id="IPR050187">
    <property type="entry name" value="Lipid_Phosphate_FormReg"/>
</dbReference>
<keyword evidence="4" id="KW-0418">Kinase</keyword>
<dbReference type="EC" id="2.7.1.91" evidence="7"/>
<sequence>MIDNHQCVMEDGGQVHSNTLLEETFYVTSKKNTYYKVRLTEKGLSLEKDNNGATKVETIVLNDIIGCRCMRSKRKSAGSCVCGPGTSRSQFKLVESVEAYQSYDEFDTSAYLYIYAYTLKKARMKGMKRRERTTITLRFRSFDKYEDNLREASRWRLAIKCLIVGLPVPKSFMSPSHENLESLISACPGEQRKILVLLNPKSGPGRGRETFQKRIHPILSEAERPYDVHITKCPNYAREFVRTRDIYQWSGLLMVGGDGIVFEVVNGLFQRPDWEKALKELSLGVIPCGSGNGLAKSIAYAKQEPYDYNPLLVSALSVVKFKKAQMDLVRVETRNQILFSFLSVGWGLLADIDIESERLRAIGGQRFTIWTIARLIGLRTYKGKVSYLACDKVPSVENLGNGKAYNEYAQETQISHSRSCGDDLDRYSKISESKSFHDAIDGDPAIFDGSFDSCDDNEIISDNITLETEAERRQRLDSFYSATSAKSTYFSTGSISSYHSIDDPNNEDIDPENNSQVMYGPSSRLPALTSEVSNSWTQIEGEFVMVHAAYQSHLGQDYFFAPRAKLADGVIWLMIIKAGITRANLLQFLLGLNNGTHVTRSGVDMIPVKAFRIEPEEGASGYITVDGEKVDYGPLQAEIFPSLASVMSP</sequence>
<dbReference type="GO" id="GO:0012505">
    <property type="term" value="C:endomembrane system"/>
    <property type="evidence" value="ECO:0007669"/>
    <property type="project" value="UniProtKB-SubCell"/>
</dbReference>
<dbReference type="PANTHER" id="PTHR12358:SF112">
    <property type="entry name" value="LD11247P-RELATED"/>
    <property type="match status" value="1"/>
</dbReference>
<dbReference type="GO" id="GO:0016020">
    <property type="term" value="C:membrane"/>
    <property type="evidence" value="ECO:0007669"/>
    <property type="project" value="TreeGrafter"/>
</dbReference>
<reference evidence="10" key="1">
    <citation type="submission" date="2025-08" db="UniProtKB">
        <authorList>
            <consortium name="RefSeq"/>
        </authorList>
    </citation>
    <scope>IDENTIFICATION</scope>
    <source>
        <tissue evidence="10">Muscle</tissue>
    </source>
</reference>
<comment type="subcellular location">
    <subcellularLocation>
        <location evidence="1">Endomembrane system</location>
    </subcellularLocation>
</comment>
<keyword evidence="9" id="KW-1185">Reference proteome</keyword>
<keyword evidence="3" id="KW-0547">Nucleotide-binding</keyword>
<dbReference type="GO" id="GO:0046512">
    <property type="term" value="P:sphingosine biosynthetic process"/>
    <property type="evidence" value="ECO:0007669"/>
    <property type="project" value="TreeGrafter"/>
</dbReference>
<dbReference type="SUPFAM" id="SSF111331">
    <property type="entry name" value="NAD kinase/diacylglycerol kinase-like"/>
    <property type="match status" value="1"/>
</dbReference>
<dbReference type="SMART" id="SM00046">
    <property type="entry name" value="DAGKc"/>
    <property type="match status" value="1"/>
</dbReference>
<dbReference type="Proteomes" id="UP000504631">
    <property type="component" value="Unplaced"/>
</dbReference>
<name>A0A6J3K203_9HYME</name>
<dbReference type="GO" id="GO:0005524">
    <property type="term" value="F:ATP binding"/>
    <property type="evidence" value="ECO:0007669"/>
    <property type="project" value="UniProtKB-KW"/>
</dbReference>
<keyword evidence="2" id="KW-0808">Transferase</keyword>
<dbReference type="PROSITE" id="PS50146">
    <property type="entry name" value="DAGK"/>
    <property type="match status" value="1"/>
</dbReference>
<organism evidence="9 10">
    <name type="scientific">Bombus vosnesenskii</name>
    <dbReference type="NCBI Taxonomy" id="207650"/>
    <lineage>
        <taxon>Eukaryota</taxon>
        <taxon>Metazoa</taxon>
        <taxon>Ecdysozoa</taxon>
        <taxon>Arthropoda</taxon>
        <taxon>Hexapoda</taxon>
        <taxon>Insecta</taxon>
        <taxon>Pterygota</taxon>
        <taxon>Neoptera</taxon>
        <taxon>Endopterygota</taxon>
        <taxon>Hymenoptera</taxon>
        <taxon>Apocrita</taxon>
        <taxon>Aculeata</taxon>
        <taxon>Apoidea</taxon>
        <taxon>Anthophila</taxon>
        <taxon>Apidae</taxon>
        <taxon>Bombus</taxon>
        <taxon>Pyrobombus</taxon>
    </lineage>
</organism>
<evidence type="ECO:0000259" key="8">
    <source>
        <dbReference type="PROSITE" id="PS50146"/>
    </source>
</evidence>